<evidence type="ECO:0000313" key="2">
    <source>
        <dbReference type="EMBL" id="WHQ72523.1"/>
    </source>
</evidence>
<protein>
    <submittedName>
        <fullName evidence="2">Uncharacterized protein</fullName>
    </submittedName>
</protein>
<feature type="region of interest" description="Disordered" evidence="1">
    <location>
        <begin position="519"/>
        <end position="570"/>
    </location>
</feature>
<dbReference type="AlphaFoldDB" id="A0AAX3WLX0"/>
<reference evidence="2" key="1">
    <citation type="journal article" date="2022" name="Biotechnol. Bioprocess Eng.">
        <title>Pan-genome Analysis Reveals Comparative Genomic Features of Central Metabolic Pathways in Methylorubrum extorquens.</title>
        <authorList>
            <person name="Lee G.M."/>
            <person name="Scott-Nevros Z.K."/>
            <person name="Lee S.-M."/>
            <person name="Kim D."/>
        </authorList>
    </citation>
    <scope>NUCLEOTIDE SEQUENCE</scope>
    <source>
        <strain evidence="2">ATCC 55366</strain>
    </source>
</reference>
<sequence length="1085" mass="112957">MANFFDQFDEPTAPKAAGPTGPASGGGNFFDQFDEGAASKGGKPASKPPSVVGDVVQSAGAGIIRGAAGLPDLPQTVLGLAEAGIGYLTDKAAKGARALAGKAPLTEDEAAKARASVKSAVPSPSELPMPGQTAIGALEAATGKLYEPQTTAGEYARTVAEFVPGGGKTIATAARNALLPAVASETAGRLTEGTAAEPVARLVGGVAGGAAQAFTRRPGTAERLFDAGAGKISADEVTAVRSLVDDAAARSVSLTWAEALQQVVGPRRLGDLQRVVEGQGGLSEFFAARPGQIDAAGQAGLDAIAPASPSSARTGEAIQAAARNAVAATPEGQAVIRATQGAGPRISPDQAGQVIQREMRGVADAREAVRSEQGNRDYAAARAAPERVGIERTVEVERPGPPVITQPEGAPRFTDAAPRPMDPPPVVEASASIGPESLARFVARHGGLRLDGDVLATDLHRFNIPGIGNVARETGKGIDNFWRERLIEAGYLRADADGGAARDITNELLRKLQNEQRGVPSYPIDSERQAAAARGRQGQVTDEYRAAQSQAESSLDEALSRAGVPPESLHPEIRSRTVGALMRGEHVDPLDAYERTVAAMREPPAPYAKGTTVTEEIPDVRFGQVNPQPAIDAIDAALGTAKGNIRSALEAVRRDLHGNRPDPVSGVRETELTIDGLHQTRERLDQVLREARKAGDGVMVSRLQSVRSALDEQLKTAPEMAVADANFAANSRPLEPFGGKTPLGRVTQRDPETRRLNTPAEQVPSHLEGATAAREFLANATPAARNAFEAREVTRILDGVSGQGGATAERIRAAMRQNEDLLALLPEARSRLQRLALAHQGREAVERSPLGRIAQRPDVKSAIDALFPTKPVEGSAADVGAAVGAISRSNSLAARELVRTYLGTEFAAKTKDLQSGANQAGGAKFAASIRGNDLAGENVFAAIGALPDGERVAAGFSRLLDIFEATGTRQSVGSRTSFNSEALAEMKKGNLGAEAGKAAATGGFNLPKRIAQAFEDWQAGRNVDRLAALLTTPEGGRRLADLANAKPGADTIALLNRLIMLGARGAGSGDREAREALQLKVRAVP</sequence>
<feature type="compositionally biased region" description="Low complexity" evidence="1">
    <location>
        <begin position="529"/>
        <end position="539"/>
    </location>
</feature>
<dbReference type="EMBL" id="CP073633">
    <property type="protein sequence ID" value="WHQ72523.1"/>
    <property type="molecule type" value="Genomic_DNA"/>
</dbReference>
<dbReference type="Proteomes" id="UP001223720">
    <property type="component" value="Chromosome"/>
</dbReference>
<proteinExistence type="predicted"/>
<feature type="region of interest" description="Disordered" evidence="1">
    <location>
        <begin position="732"/>
        <end position="765"/>
    </location>
</feature>
<gene>
    <name evidence="2" type="ORF">KEC54_13705</name>
</gene>
<name>A0AAX3WLX0_METEX</name>
<feature type="compositionally biased region" description="Low complexity" evidence="1">
    <location>
        <begin position="11"/>
        <end position="22"/>
    </location>
</feature>
<organism evidence="2 3">
    <name type="scientific">Methylorubrum extorquens</name>
    <name type="common">Methylobacterium dichloromethanicum</name>
    <name type="synonym">Methylobacterium extorquens</name>
    <dbReference type="NCBI Taxonomy" id="408"/>
    <lineage>
        <taxon>Bacteria</taxon>
        <taxon>Pseudomonadati</taxon>
        <taxon>Pseudomonadota</taxon>
        <taxon>Alphaproteobacteria</taxon>
        <taxon>Hyphomicrobiales</taxon>
        <taxon>Methylobacteriaceae</taxon>
        <taxon>Methylorubrum</taxon>
    </lineage>
</organism>
<evidence type="ECO:0000256" key="1">
    <source>
        <dbReference type="SAM" id="MobiDB-lite"/>
    </source>
</evidence>
<accession>A0AAX3WLX0</accession>
<dbReference type="RefSeq" id="WP_283536248.1">
    <property type="nucleotide sequence ID" value="NZ_CP073633.1"/>
</dbReference>
<feature type="region of interest" description="Disordered" evidence="1">
    <location>
        <begin position="1"/>
        <end position="52"/>
    </location>
</feature>
<evidence type="ECO:0000313" key="3">
    <source>
        <dbReference type="Proteomes" id="UP001223720"/>
    </source>
</evidence>